<dbReference type="GO" id="GO:0003700">
    <property type="term" value="F:DNA-binding transcription factor activity"/>
    <property type="evidence" value="ECO:0007669"/>
    <property type="project" value="InterPro"/>
</dbReference>
<evidence type="ECO:0000259" key="4">
    <source>
        <dbReference type="PROSITE" id="PS50995"/>
    </source>
</evidence>
<sequence length="144" mass="16776">MKEENRYLKAFTIMFRAYQSVQDATKKDLLQYDLNQTEFGVLDFLYHNGEQPIQVIGKKILVASSSITYVIDKLEQKDFVCRRACANDRRVTYAVLTDEGQVLMDRIFPLHEQKINEIFQVLDQQELEIMNIALKKVGLNAINK</sequence>
<dbReference type="PANTHER" id="PTHR42756">
    <property type="entry name" value="TRANSCRIPTIONAL REGULATOR, MARR"/>
    <property type="match status" value="1"/>
</dbReference>
<dbReference type="AlphaFoldDB" id="A0A2S5CTV0"/>
<dbReference type="PROSITE" id="PS01117">
    <property type="entry name" value="HTH_MARR_1"/>
    <property type="match status" value="1"/>
</dbReference>
<dbReference type="InterPro" id="IPR023187">
    <property type="entry name" value="Tscrpt_reg_MarR-type_CS"/>
</dbReference>
<evidence type="ECO:0000256" key="3">
    <source>
        <dbReference type="ARBA" id="ARBA00023163"/>
    </source>
</evidence>
<dbReference type="PROSITE" id="PS50995">
    <property type="entry name" value="HTH_MARR_2"/>
    <property type="match status" value="1"/>
</dbReference>
<dbReference type="RefSeq" id="WP_103978008.1">
    <property type="nucleotide sequence ID" value="NZ_PGLV01000007.1"/>
</dbReference>
<dbReference type="Gene3D" id="1.10.10.10">
    <property type="entry name" value="Winged helix-like DNA-binding domain superfamily/Winged helix DNA-binding domain"/>
    <property type="match status" value="1"/>
</dbReference>
<name>A0A2S5CTV0_LYSSH</name>
<dbReference type="EMBL" id="PGLV01000007">
    <property type="protein sequence ID" value="POZ54208.1"/>
    <property type="molecule type" value="Genomic_DNA"/>
</dbReference>
<evidence type="ECO:0000256" key="1">
    <source>
        <dbReference type="ARBA" id="ARBA00023015"/>
    </source>
</evidence>
<keyword evidence="6" id="KW-1185">Reference proteome</keyword>
<dbReference type="Pfam" id="PF01047">
    <property type="entry name" value="MarR"/>
    <property type="match status" value="1"/>
</dbReference>
<dbReference type="PANTHER" id="PTHR42756:SF1">
    <property type="entry name" value="TRANSCRIPTIONAL REPRESSOR OF EMRAB OPERON"/>
    <property type="match status" value="1"/>
</dbReference>
<keyword evidence="2" id="KW-0238">DNA-binding</keyword>
<dbReference type="InterPro" id="IPR036390">
    <property type="entry name" value="WH_DNA-bd_sf"/>
</dbReference>
<dbReference type="InterPro" id="IPR000835">
    <property type="entry name" value="HTH_MarR-typ"/>
</dbReference>
<keyword evidence="3" id="KW-0804">Transcription</keyword>
<proteinExistence type="predicted"/>
<dbReference type="PRINTS" id="PR00598">
    <property type="entry name" value="HTHMARR"/>
</dbReference>
<accession>A0A2S5CTV0</accession>
<evidence type="ECO:0000313" key="5">
    <source>
        <dbReference type="EMBL" id="POZ54208.1"/>
    </source>
</evidence>
<reference evidence="5 6" key="1">
    <citation type="submission" date="2017-11" db="EMBL/GenBank/DDBJ databases">
        <title>Genome sequence of Lysinibacillus sphaericus, a lignin-degrading bacteria isolated from municipal solid waste soil.</title>
        <authorList>
            <person name="Persinoti G.F."/>
            <person name="Paixao D.A."/>
            <person name="Bugg T.D."/>
            <person name="Squina F.M."/>
        </authorList>
    </citation>
    <scope>NUCLEOTIDE SEQUENCE [LARGE SCALE GENOMIC DNA]</scope>
    <source>
        <strain evidence="5 6">A1</strain>
    </source>
</reference>
<dbReference type="InterPro" id="IPR036388">
    <property type="entry name" value="WH-like_DNA-bd_sf"/>
</dbReference>
<dbReference type="SUPFAM" id="SSF46785">
    <property type="entry name" value="Winged helix' DNA-binding domain"/>
    <property type="match status" value="1"/>
</dbReference>
<feature type="domain" description="HTH marR-type" evidence="4">
    <location>
        <begin position="7"/>
        <end position="139"/>
    </location>
</feature>
<evidence type="ECO:0000313" key="6">
    <source>
        <dbReference type="Proteomes" id="UP000237319"/>
    </source>
</evidence>
<protein>
    <submittedName>
        <fullName evidence="5">HTH-type transcriptional regulator MhqR</fullName>
    </submittedName>
</protein>
<comment type="caution">
    <text evidence="5">The sequence shown here is derived from an EMBL/GenBank/DDBJ whole genome shotgun (WGS) entry which is preliminary data.</text>
</comment>
<dbReference type="Proteomes" id="UP000237319">
    <property type="component" value="Unassembled WGS sequence"/>
</dbReference>
<gene>
    <name evidence="5" type="primary">mhqR_3</name>
    <name evidence="5" type="ORF">LYSIN_04230</name>
</gene>
<keyword evidence="1" id="KW-0805">Transcription regulation</keyword>
<dbReference type="SMART" id="SM00347">
    <property type="entry name" value="HTH_MARR"/>
    <property type="match status" value="1"/>
</dbReference>
<evidence type="ECO:0000256" key="2">
    <source>
        <dbReference type="ARBA" id="ARBA00023125"/>
    </source>
</evidence>
<dbReference type="GO" id="GO:0003677">
    <property type="term" value="F:DNA binding"/>
    <property type="evidence" value="ECO:0007669"/>
    <property type="project" value="UniProtKB-KW"/>
</dbReference>
<organism evidence="5 6">
    <name type="scientific">Lysinibacillus sphaericus</name>
    <name type="common">Bacillus sphaericus</name>
    <dbReference type="NCBI Taxonomy" id="1421"/>
    <lineage>
        <taxon>Bacteria</taxon>
        <taxon>Bacillati</taxon>
        <taxon>Bacillota</taxon>
        <taxon>Bacilli</taxon>
        <taxon>Bacillales</taxon>
        <taxon>Bacillaceae</taxon>
        <taxon>Lysinibacillus</taxon>
    </lineage>
</organism>